<evidence type="ECO:0000313" key="2">
    <source>
        <dbReference type="Proteomes" id="UP000265520"/>
    </source>
</evidence>
<reference evidence="1 2" key="1">
    <citation type="journal article" date="2018" name="Front. Plant Sci.">
        <title>Red Clover (Trifolium pratense) and Zigzag Clover (T. medium) - A Picture of Genomic Similarities and Differences.</title>
        <authorList>
            <person name="Dluhosova J."/>
            <person name="Istvanek J."/>
            <person name="Nedelnik J."/>
            <person name="Repkova J."/>
        </authorList>
    </citation>
    <scope>NUCLEOTIDE SEQUENCE [LARGE SCALE GENOMIC DNA]</scope>
    <source>
        <strain evidence="2">cv. 10/8</strain>
        <tissue evidence="1">Leaf</tissue>
    </source>
</reference>
<accession>A0A392TX58</accession>
<protein>
    <submittedName>
        <fullName evidence="1">Uncharacterized protein</fullName>
    </submittedName>
</protein>
<keyword evidence="2" id="KW-1185">Reference proteome</keyword>
<dbReference type="Proteomes" id="UP000265520">
    <property type="component" value="Unassembled WGS sequence"/>
</dbReference>
<name>A0A392TX58_9FABA</name>
<comment type="caution">
    <text evidence="1">The sequence shown here is derived from an EMBL/GenBank/DDBJ whole genome shotgun (WGS) entry which is preliminary data.</text>
</comment>
<dbReference type="EMBL" id="LXQA010677653">
    <property type="protein sequence ID" value="MCI65539.1"/>
    <property type="molecule type" value="Genomic_DNA"/>
</dbReference>
<sequence length="51" mass="5866">EILGDYSGRFGMTRRSCLGVGCSHFGMVEQTELSSGNRCWKTEKMWYVENK</sequence>
<evidence type="ECO:0000313" key="1">
    <source>
        <dbReference type="EMBL" id="MCI65539.1"/>
    </source>
</evidence>
<organism evidence="1 2">
    <name type="scientific">Trifolium medium</name>
    <dbReference type="NCBI Taxonomy" id="97028"/>
    <lineage>
        <taxon>Eukaryota</taxon>
        <taxon>Viridiplantae</taxon>
        <taxon>Streptophyta</taxon>
        <taxon>Embryophyta</taxon>
        <taxon>Tracheophyta</taxon>
        <taxon>Spermatophyta</taxon>
        <taxon>Magnoliopsida</taxon>
        <taxon>eudicotyledons</taxon>
        <taxon>Gunneridae</taxon>
        <taxon>Pentapetalae</taxon>
        <taxon>rosids</taxon>
        <taxon>fabids</taxon>
        <taxon>Fabales</taxon>
        <taxon>Fabaceae</taxon>
        <taxon>Papilionoideae</taxon>
        <taxon>50 kb inversion clade</taxon>
        <taxon>NPAAA clade</taxon>
        <taxon>Hologalegina</taxon>
        <taxon>IRL clade</taxon>
        <taxon>Trifolieae</taxon>
        <taxon>Trifolium</taxon>
    </lineage>
</organism>
<proteinExistence type="predicted"/>
<feature type="non-terminal residue" evidence="1">
    <location>
        <position position="1"/>
    </location>
</feature>
<dbReference type="AlphaFoldDB" id="A0A392TX58"/>